<sequence>MRPAPALDPAMPPQARPTWSKARWIGLLDLDECTPDADGAVEFVPRHAEGYGLARVLMRRGTEPLGFVEASVRDGRVRLPAAAVPNDPDPAEIAPLAPMSVVVCTRDRPDQLTDALTSILALDYPDFEVVVVDNAARTGATTAVVEKLSDSRLRLVAEPRPGLSRARNAGLRQARHQFVAFTDDDVVVDGQWLRGIARGFGRSPRVSCVCGLIPSGELRTPAQAYFDQRVSWAGSLRPRLFSLAEPPEDLPLFPFQVGRIGAGANFAVRRDRIAALGGFDEALGAGTAAQGGEDLDMFFRVVTAGDTLAAEPSAIVWHRHRSDNDALLRQVRGYGVGLGAWLTKVGSDRSNRQLAWRILRRRLGSSLRAGADYGAIMAMPYSMPGFRDDLPGALGRTEVMAVLSGPTALWRGRRAVTGATTAAAPR</sequence>
<reference evidence="2 3" key="1">
    <citation type="journal article" date="2019" name="Emerg. Microbes Infect.">
        <title>Comprehensive subspecies identification of 175 nontuberculous mycobacteria species based on 7547 genomic profiles.</title>
        <authorList>
            <person name="Matsumoto Y."/>
            <person name="Kinjo T."/>
            <person name="Motooka D."/>
            <person name="Nabeya D."/>
            <person name="Jung N."/>
            <person name="Uechi K."/>
            <person name="Horii T."/>
            <person name="Iida T."/>
            <person name="Fujita J."/>
            <person name="Nakamura S."/>
        </authorList>
    </citation>
    <scope>NUCLEOTIDE SEQUENCE [LARGE SCALE GENOMIC DNA]</scope>
    <source>
        <strain evidence="2 3">JCM 12603</strain>
    </source>
</reference>
<protein>
    <recommendedName>
        <fullName evidence="1">Glycosyltransferase 2-like domain-containing protein</fullName>
    </recommendedName>
</protein>
<dbReference type="Pfam" id="PF00535">
    <property type="entry name" value="Glycos_transf_2"/>
    <property type="match status" value="1"/>
</dbReference>
<feature type="domain" description="Glycosyltransferase 2-like" evidence="1">
    <location>
        <begin position="100"/>
        <end position="218"/>
    </location>
</feature>
<dbReference type="SUPFAM" id="SSF53448">
    <property type="entry name" value="Nucleotide-diphospho-sugar transferases"/>
    <property type="match status" value="1"/>
</dbReference>
<evidence type="ECO:0000313" key="2">
    <source>
        <dbReference type="EMBL" id="BBX51973.1"/>
    </source>
</evidence>
<dbReference type="InterPro" id="IPR001173">
    <property type="entry name" value="Glyco_trans_2-like"/>
</dbReference>
<proteinExistence type="predicted"/>
<keyword evidence="3" id="KW-1185">Reference proteome</keyword>
<dbReference type="InterPro" id="IPR050834">
    <property type="entry name" value="Glycosyltransf_2"/>
</dbReference>
<evidence type="ECO:0000259" key="1">
    <source>
        <dbReference type="Pfam" id="PF00535"/>
    </source>
</evidence>
<dbReference type="KEGG" id="mpof:MPOR_29990"/>
<dbReference type="Proteomes" id="UP000466785">
    <property type="component" value="Chromosome"/>
</dbReference>
<name>A0A6N4VCY2_9MYCO</name>
<dbReference type="PANTHER" id="PTHR43685:SF2">
    <property type="entry name" value="GLYCOSYLTRANSFERASE 2-LIKE DOMAIN-CONTAINING PROTEIN"/>
    <property type="match status" value="1"/>
</dbReference>
<accession>A0A6N4VCY2</accession>
<evidence type="ECO:0000313" key="3">
    <source>
        <dbReference type="Proteomes" id="UP000466785"/>
    </source>
</evidence>
<organism evidence="2 3">
    <name type="scientific">Mycolicibacterium poriferae</name>
    <dbReference type="NCBI Taxonomy" id="39694"/>
    <lineage>
        <taxon>Bacteria</taxon>
        <taxon>Bacillati</taxon>
        <taxon>Actinomycetota</taxon>
        <taxon>Actinomycetes</taxon>
        <taxon>Mycobacteriales</taxon>
        <taxon>Mycobacteriaceae</taxon>
        <taxon>Mycolicibacterium</taxon>
    </lineage>
</organism>
<dbReference type="AlphaFoldDB" id="A0A6N4VCY2"/>
<gene>
    <name evidence="2" type="ORF">MPOR_29990</name>
</gene>
<dbReference type="PANTHER" id="PTHR43685">
    <property type="entry name" value="GLYCOSYLTRANSFERASE"/>
    <property type="match status" value="1"/>
</dbReference>
<dbReference type="EMBL" id="AP022570">
    <property type="protein sequence ID" value="BBX51973.1"/>
    <property type="molecule type" value="Genomic_DNA"/>
</dbReference>
<dbReference type="Gene3D" id="3.90.550.10">
    <property type="entry name" value="Spore Coat Polysaccharide Biosynthesis Protein SpsA, Chain A"/>
    <property type="match status" value="1"/>
</dbReference>
<dbReference type="InterPro" id="IPR029044">
    <property type="entry name" value="Nucleotide-diphossugar_trans"/>
</dbReference>
<dbReference type="CDD" id="cd00761">
    <property type="entry name" value="Glyco_tranf_GTA_type"/>
    <property type="match status" value="1"/>
</dbReference>